<evidence type="ECO:0000256" key="9">
    <source>
        <dbReference type="ARBA" id="ARBA00023004"/>
    </source>
</evidence>
<protein>
    <submittedName>
        <fullName evidence="14">Cytochrome P450</fullName>
    </submittedName>
</protein>
<dbReference type="InterPro" id="IPR001128">
    <property type="entry name" value="Cyt_P450"/>
</dbReference>
<evidence type="ECO:0000256" key="8">
    <source>
        <dbReference type="ARBA" id="ARBA00023002"/>
    </source>
</evidence>
<dbReference type="PRINTS" id="PR01239">
    <property type="entry name" value="EP450IICYP52"/>
</dbReference>
<evidence type="ECO:0000256" key="12">
    <source>
        <dbReference type="PIRSR" id="PIRSR602402-1"/>
    </source>
</evidence>
<sequence length="534" mass="60320">MPNLIAYWPIAAGIAALYLLQQLWTELSHRRRAAALGCQPPYLRRGWLPFSIDHTYKAISALQDNEFLNLEVRSYEDLGGRTTFHQETLGRKLLMTSDPENIKAMLATQFKEFGLGPIRYNVLEPLLGLGIFTSDGKDWQHSRAILRPQFTRTQISNLHVEEIHVQHLLNRFERGADGWTKEVNLVPLFFNLTLDSATEFLFGKSVNTQVLGDPHAAHKTRGEKQSADDDDMEDWSSFGQAFDSANRTMTRRFILMNLYFLYNPATFRRDCAEVRRFADYYVRRALARSPARAAEEDGDGQYVFLNELARETRDPDALRNQLLNILLAGRDTTAGLLGWATLRLAREPPAAWTALRAAVLADFGPYSATDTSRITFESLKACAPLQHVLSETLRLHPSVPTNFRRALRDTTLPRGGGADGQSPVYVRAGSEIAYSTNVMHRRPDVWGPDAAEFRPERWEGKKVGWEYLPFNGGPRICLGQQFALTEAAYVLVRLLQRYDAIENLDPSPTIKSNLTLTSSPVQTLVRLHEATDAI</sequence>
<comment type="subcellular location">
    <subcellularLocation>
        <location evidence="2">Membrane</location>
        <topology evidence="2">Single-pass membrane protein</topology>
    </subcellularLocation>
</comment>
<keyword evidence="11" id="KW-0472">Membrane</keyword>
<keyword evidence="15" id="KW-1185">Reference proteome</keyword>
<dbReference type="PRINTS" id="PR00464">
    <property type="entry name" value="EP450II"/>
</dbReference>
<evidence type="ECO:0000256" key="6">
    <source>
        <dbReference type="ARBA" id="ARBA00022723"/>
    </source>
</evidence>
<keyword evidence="4 12" id="KW-0349">Heme</keyword>
<dbReference type="GO" id="GO:0020037">
    <property type="term" value="F:heme binding"/>
    <property type="evidence" value="ECO:0007669"/>
    <property type="project" value="InterPro"/>
</dbReference>
<proteinExistence type="inferred from homology"/>
<comment type="similarity">
    <text evidence="3 13">Belongs to the cytochrome P450 family.</text>
</comment>
<dbReference type="AlphaFoldDB" id="A0A167RNP0"/>
<evidence type="ECO:0000313" key="15">
    <source>
        <dbReference type="Proteomes" id="UP000076744"/>
    </source>
</evidence>
<gene>
    <name evidence="14" type="ORF">ISF_06556</name>
</gene>
<evidence type="ECO:0000256" key="11">
    <source>
        <dbReference type="ARBA" id="ARBA00023136"/>
    </source>
</evidence>
<evidence type="ECO:0000313" key="14">
    <source>
        <dbReference type="EMBL" id="OAA58773.1"/>
    </source>
</evidence>
<dbReference type="CDD" id="cd11063">
    <property type="entry name" value="CYP52"/>
    <property type="match status" value="1"/>
</dbReference>
<keyword evidence="7" id="KW-1133">Transmembrane helix</keyword>
<comment type="caution">
    <text evidence="14">The sequence shown here is derived from an EMBL/GenBank/DDBJ whole genome shotgun (WGS) entry which is preliminary data.</text>
</comment>
<feature type="binding site" description="axial binding residue" evidence="12">
    <location>
        <position position="477"/>
    </location>
    <ligand>
        <name>heme</name>
        <dbReference type="ChEBI" id="CHEBI:30413"/>
    </ligand>
    <ligandPart>
        <name>Fe</name>
        <dbReference type="ChEBI" id="CHEBI:18248"/>
    </ligandPart>
</feature>
<dbReference type="EMBL" id="AZHB01000017">
    <property type="protein sequence ID" value="OAA58773.1"/>
    <property type="molecule type" value="Genomic_DNA"/>
</dbReference>
<dbReference type="PRINTS" id="PR00385">
    <property type="entry name" value="P450"/>
</dbReference>
<dbReference type="PROSITE" id="PS00086">
    <property type="entry name" value="CYTOCHROME_P450"/>
    <property type="match status" value="1"/>
</dbReference>
<dbReference type="PANTHER" id="PTHR24287">
    <property type="entry name" value="P450, PUTATIVE (EUROFUNG)-RELATED"/>
    <property type="match status" value="1"/>
</dbReference>
<accession>A0A167RNP0</accession>
<evidence type="ECO:0000256" key="4">
    <source>
        <dbReference type="ARBA" id="ARBA00022617"/>
    </source>
</evidence>
<dbReference type="InterPro" id="IPR002402">
    <property type="entry name" value="Cyt_P450_E_grp-II"/>
</dbReference>
<dbReference type="InterPro" id="IPR002974">
    <property type="entry name" value="Cyt_P450_E_CYP52_ascomycetes"/>
</dbReference>
<evidence type="ECO:0000256" key="7">
    <source>
        <dbReference type="ARBA" id="ARBA00022989"/>
    </source>
</evidence>
<dbReference type="InterPro" id="IPR047146">
    <property type="entry name" value="Cyt_P450_E_CYP52_fungi"/>
</dbReference>
<reference evidence="14 15" key="1">
    <citation type="journal article" date="2016" name="Genome Biol. Evol.">
        <title>Divergent and convergent evolution of fungal pathogenicity.</title>
        <authorList>
            <person name="Shang Y."/>
            <person name="Xiao G."/>
            <person name="Zheng P."/>
            <person name="Cen K."/>
            <person name="Zhan S."/>
            <person name="Wang C."/>
        </authorList>
    </citation>
    <scope>NUCLEOTIDE SEQUENCE [LARGE SCALE GENOMIC DNA]</scope>
    <source>
        <strain evidence="14 15">ARSEF 2679</strain>
    </source>
</reference>
<evidence type="ECO:0000256" key="10">
    <source>
        <dbReference type="ARBA" id="ARBA00023033"/>
    </source>
</evidence>
<dbReference type="RefSeq" id="XP_018702648.1">
    <property type="nucleotide sequence ID" value="XM_018850160.1"/>
</dbReference>
<comment type="cofactor">
    <cofactor evidence="1 12">
        <name>heme</name>
        <dbReference type="ChEBI" id="CHEBI:30413"/>
    </cofactor>
</comment>
<keyword evidence="5" id="KW-0812">Transmembrane</keyword>
<keyword evidence="6 12" id="KW-0479">Metal-binding</keyword>
<evidence type="ECO:0000256" key="5">
    <source>
        <dbReference type="ARBA" id="ARBA00022692"/>
    </source>
</evidence>
<keyword evidence="8 13" id="KW-0560">Oxidoreductase</keyword>
<dbReference type="SUPFAM" id="SSF48264">
    <property type="entry name" value="Cytochrome P450"/>
    <property type="match status" value="1"/>
</dbReference>
<dbReference type="GO" id="GO:0016020">
    <property type="term" value="C:membrane"/>
    <property type="evidence" value="ECO:0007669"/>
    <property type="project" value="UniProtKB-SubCell"/>
</dbReference>
<name>A0A167RNP0_CORFA</name>
<dbReference type="InterPro" id="IPR036396">
    <property type="entry name" value="Cyt_P450_sf"/>
</dbReference>
<evidence type="ECO:0000256" key="2">
    <source>
        <dbReference type="ARBA" id="ARBA00004167"/>
    </source>
</evidence>
<evidence type="ECO:0000256" key="3">
    <source>
        <dbReference type="ARBA" id="ARBA00010617"/>
    </source>
</evidence>
<dbReference type="Proteomes" id="UP000076744">
    <property type="component" value="Unassembled WGS sequence"/>
</dbReference>
<dbReference type="GO" id="GO:0016712">
    <property type="term" value="F:oxidoreductase activity, acting on paired donors, with incorporation or reduction of molecular oxygen, reduced flavin or flavoprotein as one donor, and incorporation of one atom of oxygen"/>
    <property type="evidence" value="ECO:0007669"/>
    <property type="project" value="InterPro"/>
</dbReference>
<dbReference type="Pfam" id="PF00067">
    <property type="entry name" value="p450"/>
    <property type="match status" value="1"/>
</dbReference>
<evidence type="ECO:0000256" key="13">
    <source>
        <dbReference type="RuleBase" id="RU000461"/>
    </source>
</evidence>
<dbReference type="STRING" id="1081104.A0A167RNP0"/>
<dbReference type="OrthoDB" id="1470350at2759"/>
<dbReference type="PANTHER" id="PTHR24287:SF1">
    <property type="entry name" value="P450, PUTATIVE (EUROFUNG)-RELATED"/>
    <property type="match status" value="1"/>
</dbReference>
<dbReference type="InterPro" id="IPR017972">
    <property type="entry name" value="Cyt_P450_CS"/>
</dbReference>
<keyword evidence="9 12" id="KW-0408">Iron</keyword>
<evidence type="ECO:0000256" key="1">
    <source>
        <dbReference type="ARBA" id="ARBA00001971"/>
    </source>
</evidence>
<keyword evidence="10 13" id="KW-0503">Monooxygenase</keyword>
<organism evidence="14 15">
    <name type="scientific">Cordyceps fumosorosea (strain ARSEF 2679)</name>
    <name type="common">Isaria fumosorosea</name>
    <dbReference type="NCBI Taxonomy" id="1081104"/>
    <lineage>
        <taxon>Eukaryota</taxon>
        <taxon>Fungi</taxon>
        <taxon>Dikarya</taxon>
        <taxon>Ascomycota</taxon>
        <taxon>Pezizomycotina</taxon>
        <taxon>Sordariomycetes</taxon>
        <taxon>Hypocreomycetidae</taxon>
        <taxon>Hypocreales</taxon>
        <taxon>Cordycipitaceae</taxon>
        <taxon>Cordyceps</taxon>
    </lineage>
</organism>
<dbReference type="Gene3D" id="1.10.630.10">
    <property type="entry name" value="Cytochrome P450"/>
    <property type="match status" value="1"/>
</dbReference>
<dbReference type="GO" id="GO:0005506">
    <property type="term" value="F:iron ion binding"/>
    <property type="evidence" value="ECO:0007669"/>
    <property type="project" value="InterPro"/>
</dbReference>
<dbReference type="GeneID" id="30022848"/>